<organism evidence="9">
    <name type="scientific">Lithothamnion sp</name>
    <dbReference type="NCBI Taxonomy" id="1940749"/>
    <lineage>
        <taxon>Eukaryota</taxon>
        <taxon>Rhodophyta</taxon>
        <taxon>Florideophyceae</taxon>
        <taxon>Corallinophycidae</taxon>
        <taxon>Hapalidiales</taxon>
        <taxon>Hapalidiaceae</taxon>
        <taxon>Melobesioideae</taxon>
        <taxon>Lithothamnion</taxon>
    </lineage>
</organism>
<gene>
    <name evidence="6 9" type="primary">ccs1</name>
    <name evidence="6" type="synonym">ccsB</name>
</gene>
<comment type="subunit">
    <text evidence="6">May interact with CcsA.</text>
</comment>
<keyword evidence="2 6" id="KW-0812">Transmembrane</keyword>
<feature type="domain" description="ResB-like" evidence="8">
    <location>
        <begin position="359"/>
        <end position="423"/>
    </location>
</feature>
<dbReference type="AlphaFoldDB" id="A0A3G3MGI2"/>
<dbReference type="PANTHER" id="PTHR31566">
    <property type="entry name" value="CYTOCHROME C BIOGENESIS PROTEIN CCS1, CHLOROPLASTIC"/>
    <property type="match status" value="1"/>
</dbReference>
<evidence type="ECO:0000256" key="5">
    <source>
        <dbReference type="ARBA" id="ARBA00023136"/>
    </source>
</evidence>
<keyword evidence="5 6" id="KW-0472">Membrane</keyword>
<dbReference type="InterPro" id="IPR007816">
    <property type="entry name" value="ResB-like_domain"/>
</dbReference>
<comment type="function">
    <text evidence="6">Required during biogenesis of c-type cytochromes (cytochrome c6 and cytochrome f) at the step of heme attachment.</text>
</comment>
<evidence type="ECO:0000313" key="9">
    <source>
        <dbReference type="EMBL" id="AYR05946.1"/>
    </source>
</evidence>
<evidence type="ECO:0000256" key="7">
    <source>
        <dbReference type="SAM" id="Phobius"/>
    </source>
</evidence>
<reference evidence="9" key="1">
    <citation type="journal article" date="2018" name="Genome Biol. Evol.">
        <title>Mitochondrial and Plastid Genomes from Coralline Red Algae Provide Insights into the Incongruent Evolutionary Histories of Organelles.</title>
        <authorList>
            <person name="Lee J."/>
            <person name="Song H.J."/>
            <person name="In Park S."/>
            <person name="Lee Y.M."/>
            <person name="Jeong S.Y."/>
            <person name="Oh Cho T."/>
            <person name="Kim J.H."/>
            <person name="Choi H.G."/>
            <person name="Choi C.G."/>
            <person name="Nelson W.A."/>
            <person name="Fredericq S."/>
            <person name="Bhattacharya D."/>
            <person name="Su Yoon H."/>
        </authorList>
    </citation>
    <scope>NUCLEOTIDE SEQUENCE</scope>
</reference>
<evidence type="ECO:0000256" key="6">
    <source>
        <dbReference type="HAMAP-Rule" id="MF_01392"/>
    </source>
</evidence>
<keyword evidence="6" id="KW-0793">Thylakoid</keyword>
<proteinExistence type="inferred from homology"/>
<dbReference type="Pfam" id="PF05140">
    <property type="entry name" value="ResB"/>
    <property type="match status" value="2"/>
</dbReference>
<evidence type="ECO:0000256" key="2">
    <source>
        <dbReference type="ARBA" id="ARBA00022692"/>
    </source>
</evidence>
<name>A0A3G3MGI2_9FLOR</name>
<sequence>MNFKNFLWNFLKKLSSLSISIIMLLSIALVSILGTIIEQDQSIEYYKLNYPGDRPLFYFFTWKQIIYWNLNHVYSNVWFIVLLLLFFISLFVCTMSTQLPILKRSRQWKFFYNKTSLNKFIFSSRVEGKSFINFIYLLNLKNYYVFHKGNAIYSYKGLLGRIAPIFVHSSIIFTLTGAFIGLFGGFFAQEMIPVGEIFHFQNIVRSGYISKFPGDMLAKVNNLKISYNQNNSIQQFFSNLSILDNQGIVIYSKTISVNNPLRFRGLTFYQTDWQINALRVRLGSRYLLEKSLNKIVKEDTLSTVWFCNLFLSADHQVSIIVTDLKDSILIYDNDGTLITQTKYGLWNVVYGVPIVIQDLMTSTGLQIKVDPGIQVTYFGFLILMISIATSYQSFSQVWANSNNNTLYFGGFTNRAFLLFEDEISLIYKTYINLSNSLD</sequence>
<keyword evidence="4 6" id="KW-1133">Transmembrane helix</keyword>
<geneLocation type="plastid" evidence="9"/>
<evidence type="ECO:0000256" key="3">
    <source>
        <dbReference type="ARBA" id="ARBA00022748"/>
    </source>
</evidence>
<dbReference type="PANTHER" id="PTHR31566:SF0">
    <property type="entry name" value="CYTOCHROME C BIOGENESIS PROTEIN CCS1, CHLOROPLASTIC"/>
    <property type="match status" value="1"/>
</dbReference>
<comment type="similarity">
    <text evidence="6">Belongs to the Ccs1/CcsB family.</text>
</comment>
<protein>
    <recommendedName>
        <fullName evidence="6">Cytochrome c biogenesis protein CcsB</fullName>
    </recommendedName>
</protein>
<keyword evidence="3 6" id="KW-0201">Cytochrome c-type biogenesis</keyword>
<dbReference type="GO" id="GO:0042651">
    <property type="term" value="C:thylakoid membrane"/>
    <property type="evidence" value="ECO:0007669"/>
    <property type="project" value="UniProtKB-UniRule"/>
</dbReference>
<feature type="domain" description="ResB-like" evidence="8">
    <location>
        <begin position="19"/>
        <end position="285"/>
    </location>
</feature>
<evidence type="ECO:0000256" key="4">
    <source>
        <dbReference type="ARBA" id="ARBA00022989"/>
    </source>
</evidence>
<evidence type="ECO:0000256" key="1">
    <source>
        <dbReference type="ARBA" id="ARBA00004141"/>
    </source>
</evidence>
<feature type="transmembrane region" description="Helical" evidence="7">
    <location>
        <begin position="165"/>
        <end position="188"/>
    </location>
</feature>
<evidence type="ECO:0000259" key="8">
    <source>
        <dbReference type="Pfam" id="PF05140"/>
    </source>
</evidence>
<accession>A0A3G3MGI2</accession>
<comment type="subcellular location">
    <subcellularLocation>
        <location evidence="6">Cellular thylakoid membrane</location>
        <topology evidence="6">Multi-pass membrane protein</topology>
    </subcellularLocation>
    <subcellularLocation>
        <location evidence="1">Membrane</location>
        <topology evidence="1">Multi-pass membrane protein</topology>
    </subcellularLocation>
</comment>
<dbReference type="EMBL" id="MH281627">
    <property type="protein sequence ID" value="AYR05946.1"/>
    <property type="molecule type" value="Genomic_DNA"/>
</dbReference>
<feature type="transmembrane region" description="Helical" evidence="7">
    <location>
        <begin position="14"/>
        <end position="37"/>
    </location>
</feature>
<dbReference type="InterPro" id="IPR023494">
    <property type="entry name" value="Cyt_c_bgen_Ccs1/CcsB/ResB"/>
</dbReference>
<feature type="transmembrane region" description="Helical" evidence="7">
    <location>
        <begin position="77"/>
        <end position="102"/>
    </location>
</feature>
<dbReference type="GO" id="GO:0017004">
    <property type="term" value="P:cytochrome complex assembly"/>
    <property type="evidence" value="ECO:0007669"/>
    <property type="project" value="UniProtKB-UniRule"/>
</dbReference>
<keyword evidence="9" id="KW-0934">Plastid</keyword>
<dbReference type="HAMAP" id="MF_01392">
    <property type="entry name" value="CytC_Ccs1"/>
    <property type="match status" value="1"/>
</dbReference>